<name>A0A450WZA7_9GAMM</name>
<sequence length="154" mass="16916">MVGAGDAGSRFRVATVGKGTEPMEVFGAGFGVRDAWERLRDSSLRVQHAPLNDQDALESLEDAPARVGNAAERVHDAPLRVEDALERVDHSTMRLQNPPARVGNATMRDQDCSFRDQASPMNVEREMTGRKECMNVRFDPKVSHGIKVSCVISP</sequence>
<gene>
    <name evidence="1" type="ORF">BECKLPF1236B_GA0070989_13071</name>
</gene>
<reference evidence="1" key="1">
    <citation type="submission" date="2019-02" db="EMBL/GenBank/DDBJ databases">
        <authorList>
            <person name="Gruber-Vodicka R. H."/>
            <person name="Seah K. B. B."/>
        </authorList>
    </citation>
    <scope>NUCLEOTIDE SEQUENCE</scope>
    <source>
        <strain evidence="1">BECK_S313</strain>
    </source>
</reference>
<protein>
    <submittedName>
        <fullName evidence="1">Uncharacterized protein</fullName>
    </submittedName>
</protein>
<organism evidence="1">
    <name type="scientific">Candidatus Kentrum sp. LPFa</name>
    <dbReference type="NCBI Taxonomy" id="2126335"/>
    <lineage>
        <taxon>Bacteria</taxon>
        <taxon>Pseudomonadati</taxon>
        <taxon>Pseudomonadota</taxon>
        <taxon>Gammaproteobacteria</taxon>
        <taxon>Candidatus Kentrum</taxon>
    </lineage>
</organism>
<accession>A0A450WZA7</accession>
<dbReference type="EMBL" id="CAADFK010000307">
    <property type="protein sequence ID" value="VFK22379.1"/>
    <property type="molecule type" value="Genomic_DNA"/>
</dbReference>
<dbReference type="AlphaFoldDB" id="A0A450WZA7"/>
<proteinExistence type="predicted"/>
<evidence type="ECO:0000313" key="1">
    <source>
        <dbReference type="EMBL" id="VFK22379.1"/>
    </source>
</evidence>